<dbReference type="KEGG" id="mseb:RE474_00845"/>
<gene>
    <name evidence="2" type="ORF">RE474_00845</name>
</gene>
<protein>
    <submittedName>
        <fullName evidence="2">Uncharacterized protein</fullName>
    </submittedName>
</protein>
<dbReference type="EMBL" id="CP133592">
    <property type="protein sequence ID" value="WMW25297.1"/>
    <property type="molecule type" value="Genomic_DNA"/>
</dbReference>
<dbReference type="AlphaFoldDB" id="A0AA51UKM4"/>
<dbReference type="RefSeq" id="WP_309311104.1">
    <property type="nucleotide sequence ID" value="NZ_CP133592.1"/>
</dbReference>
<sequence>MVTMTIIFLIFLLIVGLVIGFLQFEFVDKKMNGLEEWFHSKNLETDKEDISFFSLQNFVGLSSSFILKIFERINNVTDVRLKKALKIDSLLILSSISAAAIYYFVHLMLTITQIVPAYVLAILLAFSLGPIIGFTKIEFAESIIFRIENWLFGKKAEYETRDINYFSRDKLLQIVSYSVIKVFKLIDNIQDRRLKAGLKLDSVFLVVLTISGVVLTTVSVIVFVVILVLTLYLIGELLEMWYRHQKGLPLFPRKDTEYYEVKTSFWDKFTGKDRKTVYNMEGNKVADVSTGFWDETFGIDRQTIKDAEGNKVGDISTGFWDKTFGIDRQIIKDAEGNKVGDISTGLWDETFGNDRKIIRDAEGNEVGDIIPTHTDDKIVSIKKNDEEEVL</sequence>
<dbReference type="Proteomes" id="UP001182908">
    <property type="component" value="Chromosome"/>
</dbReference>
<feature type="transmembrane region" description="Helical" evidence="1">
    <location>
        <begin position="90"/>
        <end position="109"/>
    </location>
</feature>
<evidence type="ECO:0000313" key="2">
    <source>
        <dbReference type="EMBL" id="WMW25297.1"/>
    </source>
</evidence>
<proteinExistence type="predicted"/>
<name>A0AA51UKM4_9EURY</name>
<keyword evidence="1" id="KW-0472">Membrane</keyword>
<reference evidence="2 3" key="1">
    <citation type="submission" date="2023-08" db="EMBL/GenBank/DDBJ databases">
        <title>Methanolobus mangrovi sp. nov. and Methanolobus sediminis sp. nov, two novel methylotrophic methanogens isolated from mangrove sediments in China.</title>
        <authorList>
            <person name="Zhou J."/>
        </authorList>
    </citation>
    <scope>NUCLEOTIDE SEQUENCE [LARGE SCALE GENOMIC DNA]</scope>
    <source>
        <strain evidence="2 3">FTZ6</strain>
    </source>
</reference>
<keyword evidence="1" id="KW-1133">Transmembrane helix</keyword>
<accession>A0AA51UKM4</accession>
<dbReference type="GeneID" id="84231220"/>
<evidence type="ECO:0000256" key="1">
    <source>
        <dbReference type="SAM" id="Phobius"/>
    </source>
</evidence>
<feature type="transmembrane region" description="Helical" evidence="1">
    <location>
        <begin position="6"/>
        <end position="24"/>
    </location>
</feature>
<feature type="transmembrane region" description="Helical" evidence="1">
    <location>
        <begin position="202"/>
        <end position="235"/>
    </location>
</feature>
<organism evidence="2 3">
    <name type="scientific">Methanolobus sediminis</name>
    <dbReference type="NCBI Taxonomy" id="3072978"/>
    <lineage>
        <taxon>Archaea</taxon>
        <taxon>Methanobacteriati</taxon>
        <taxon>Methanobacteriota</taxon>
        <taxon>Stenosarchaea group</taxon>
        <taxon>Methanomicrobia</taxon>
        <taxon>Methanosarcinales</taxon>
        <taxon>Methanosarcinaceae</taxon>
        <taxon>Methanolobus</taxon>
    </lineage>
</organism>
<keyword evidence="3" id="KW-1185">Reference proteome</keyword>
<evidence type="ECO:0000313" key="3">
    <source>
        <dbReference type="Proteomes" id="UP001182908"/>
    </source>
</evidence>
<feature type="transmembrane region" description="Helical" evidence="1">
    <location>
        <begin position="115"/>
        <end position="134"/>
    </location>
</feature>
<keyword evidence="1" id="KW-0812">Transmembrane</keyword>